<feature type="compositionally biased region" description="Acidic residues" evidence="1">
    <location>
        <begin position="47"/>
        <end position="72"/>
    </location>
</feature>
<gene>
    <name evidence="2" type="ORF">D9758_018432</name>
</gene>
<reference evidence="2 3" key="1">
    <citation type="journal article" date="2020" name="ISME J.">
        <title>Uncovering the hidden diversity of litter-decomposition mechanisms in mushroom-forming fungi.</title>
        <authorList>
            <person name="Floudas D."/>
            <person name="Bentzer J."/>
            <person name="Ahren D."/>
            <person name="Johansson T."/>
            <person name="Persson P."/>
            <person name="Tunlid A."/>
        </authorList>
    </citation>
    <scope>NUCLEOTIDE SEQUENCE [LARGE SCALE GENOMIC DNA]</scope>
    <source>
        <strain evidence="2 3">CBS 291.85</strain>
    </source>
</reference>
<dbReference type="EMBL" id="JAACJM010000255">
    <property type="protein sequence ID" value="KAF5334597.1"/>
    <property type="molecule type" value="Genomic_DNA"/>
</dbReference>
<dbReference type="AlphaFoldDB" id="A0A8H5C5Y8"/>
<proteinExistence type="predicted"/>
<name>A0A8H5C5Y8_9AGAR</name>
<accession>A0A8H5C5Y8</accession>
<feature type="region of interest" description="Disordered" evidence="1">
    <location>
        <begin position="445"/>
        <end position="508"/>
    </location>
</feature>
<keyword evidence="3" id="KW-1185">Reference proteome</keyword>
<dbReference type="OrthoDB" id="3220614at2759"/>
<sequence length="508" mass="56964">MLHSTPAAPTSPLPSDDSQAAKTKSKHKHRRKKDKHHKKRKRTPSLEEAEQSIDAIDDLLDFDGPTAEEDPEPSGTSRKRKNPTAHSAPHKKQKSTTPEAQSRDSEDSDANPEAVSARRAGRWYARRGDLWIHPHDVIITGLQYSQDAQDESDDASKPKKKKKKATAMQERALEVYRRLLEDNDPNFRDLCKIFVASKDSEDGKDGEQEDEDVDADIEDDAVNFKALQSYTKKMQLHAARARSDDTGKLKRDMDRLLANPSARRVKIFSKTSMGWYDKYTARLLCPIDDLDDFDEDPDTYMDNVLTGTGSKHWSEWSTFLYDEGLVDNDNPAAGLFQGPLLVRVGKHIYFSTGLTKNTGAKTKSPVSRIHGMTEITAEDVAYCCVQTRFLLSSQTTWGHMDHGFNIKEFYWGIIRFFRTNRKGEVFDGAGGTKEMTVAPLKNSRFSRLMQDADPSESESEPDPDPEEESNEDNSEPPPSSRSASVLVEEDGDVTGTAARSGDESQEDA</sequence>
<organism evidence="2 3">
    <name type="scientific">Tetrapyrgos nigripes</name>
    <dbReference type="NCBI Taxonomy" id="182062"/>
    <lineage>
        <taxon>Eukaryota</taxon>
        <taxon>Fungi</taxon>
        <taxon>Dikarya</taxon>
        <taxon>Basidiomycota</taxon>
        <taxon>Agaricomycotina</taxon>
        <taxon>Agaricomycetes</taxon>
        <taxon>Agaricomycetidae</taxon>
        <taxon>Agaricales</taxon>
        <taxon>Marasmiineae</taxon>
        <taxon>Marasmiaceae</taxon>
        <taxon>Tetrapyrgos</taxon>
    </lineage>
</organism>
<feature type="compositionally biased region" description="Acidic residues" evidence="1">
    <location>
        <begin position="453"/>
        <end position="474"/>
    </location>
</feature>
<feature type="compositionally biased region" description="Low complexity" evidence="1">
    <location>
        <begin position="1"/>
        <end position="18"/>
    </location>
</feature>
<feature type="region of interest" description="Disordered" evidence="1">
    <location>
        <begin position="1"/>
        <end position="119"/>
    </location>
</feature>
<feature type="region of interest" description="Disordered" evidence="1">
    <location>
        <begin position="146"/>
        <end position="166"/>
    </location>
</feature>
<protein>
    <submittedName>
        <fullName evidence="2">Uncharacterized protein</fullName>
    </submittedName>
</protein>
<feature type="compositionally biased region" description="Basic residues" evidence="1">
    <location>
        <begin position="23"/>
        <end position="43"/>
    </location>
</feature>
<feature type="compositionally biased region" description="Basic residues" evidence="1">
    <location>
        <begin position="77"/>
        <end position="94"/>
    </location>
</feature>
<dbReference type="InterPro" id="IPR046521">
    <property type="entry name" value="DUF6698"/>
</dbReference>
<dbReference type="Pfam" id="PF20414">
    <property type="entry name" value="DUF6698"/>
    <property type="match status" value="1"/>
</dbReference>
<evidence type="ECO:0000313" key="2">
    <source>
        <dbReference type="EMBL" id="KAF5334597.1"/>
    </source>
</evidence>
<dbReference type="Proteomes" id="UP000559256">
    <property type="component" value="Unassembled WGS sequence"/>
</dbReference>
<evidence type="ECO:0000313" key="3">
    <source>
        <dbReference type="Proteomes" id="UP000559256"/>
    </source>
</evidence>
<comment type="caution">
    <text evidence="2">The sequence shown here is derived from an EMBL/GenBank/DDBJ whole genome shotgun (WGS) entry which is preliminary data.</text>
</comment>
<evidence type="ECO:0000256" key="1">
    <source>
        <dbReference type="SAM" id="MobiDB-lite"/>
    </source>
</evidence>